<comment type="caution">
    <text evidence="2">The sequence shown here is derived from an EMBL/GenBank/DDBJ whole genome shotgun (WGS) entry which is preliminary data.</text>
</comment>
<name>A0AAD6D6I7_9EURO</name>
<protein>
    <recommendedName>
        <fullName evidence="1">Nitrogen regulatory protein areA GATA-like domain-containing protein</fullName>
    </recommendedName>
</protein>
<evidence type="ECO:0000259" key="1">
    <source>
        <dbReference type="Pfam" id="PF08550"/>
    </source>
</evidence>
<dbReference type="Pfam" id="PF08550">
    <property type="entry name" value="GATA_AreA"/>
    <property type="match status" value="1"/>
</dbReference>
<dbReference type="Proteomes" id="UP001220324">
    <property type="component" value="Unassembled WGS sequence"/>
</dbReference>
<dbReference type="InterPro" id="IPR013860">
    <property type="entry name" value="AreA_GATA"/>
</dbReference>
<sequence length="93" mass="10807">MPTAFDDLSMEHEATQNADYLSTAWKLEDVCATKGYIRKRRAILPNYRRLENALWRAWAQQVQKIPCFPSVLLRCVSENETNQYAFIGIKKAI</sequence>
<gene>
    <name evidence="2" type="ORF">N7494_000676</name>
</gene>
<feature type="domain" description="Nitrogen regulatory protein areA GATA-like" evidence="1">
    <location>
        <begin position="36"/>
        <end position="60"/>
    </location>
</feature>
<proteinExistence type="predicted"/>
<reference evidence="2 3" key="1">
    <citation type="journal article" date="2023" name="IMA Fungus">
        <title>Comparative genomic study of the Penicillium genus elucidates a diverse pangenome and 15 lateral gene transfer events.</title>
        <authorList>
            <person name="Petersen C."/>
            <person name="Sorensen T."/>
            <person name="Nielsen M.R."/>
            <person name="Sondergaard T.E."/>
            <person name="Sorensen J.L."/>
            <person name="Fitzpatrick D.A."/>
            <person name="Frisvad J.C."/>
            <person name="Nielsen K.L."/>
        </authorList>
    </citation>
    <scope>NUCLEOTIDE SEQUENCE [LARGE SCALE GENOMIC DNA]</scope>
    <source>
        <strain evidence="2 3">IBT 35679</strain>
    </source>
</reference>
<organism evidence="2 3">
    <name type="scientific">Penicillium frequentans</name>
    <dbReference type="NCBI Taxonomy" id="3151616"/>
    <lineage>
        <taxon>Eukaryota</taxon>
        <taxon>Fungi</taxon>
        <taxon>Dikarya</taxon>
        <taxon>Ascomycota</taxon>
        <taxon>Pezizomycotina</taxon>
        <taxon>Eurotiomycetes</taxon>
        <taxon>Eurotiomycetidae</taxon>
        <taxon>Eurotiales</taxon>
        <taxon>Aspergillaceae</taxon>
        <taxon>Penicillium</taxon>
    </lineage>
</organism>
<evidence type="ECO:0000313" key="2">
    <source>
        <dbReference type="EMBL" id="KAJ5556761.1"/>
    </source>
</evidence>
<evidence type="ECO:0000313" key="3">
    <source>
        <dbReference type="Proteomes" id="UP001220324"/>
    </source>
</evidence>
<dbReference type="EMBL" id="JAQIZZ010000001">
    <property type="protein sequence ID" value="KAJ5556761.1"/>
    <property type="molecule type" value="Genomic_DNA"/>
</dbReference>
<dbReference type="AlphaFoldDB" id="A0AAD6D6I7"/>
<keyword evidence="3" id="KW-1185">Reference proteome</keyword>
<accession>A0AAD6D6I7</accession>